<dbReference type="GO" id="GO:0016491">
    <property type="term" value="F:oxidoreductase activity"/>
    <property type="evidence" value="ECO:0007669"/>
    <property type="project" value="UniProtKB-KW"/>
</dbReference>
<dbReference type="EMBL" id="LR746496">
    <property type="protein sequence ID" value="CAA7600410.1"/>
    <property type="molecule type" value="Genomic_DNA"/>
</dbReference>
<name>A0A8S0X3W8_9FIRM</name>
<reference evidence="1" key="2">
    <citation type="submission" date="2020-01" db="EMBL/GenBank/DDBJ databases">
        <authorList>
            <person name="Hornung B."/>
        </authorList>
    </citation>
    <scope>NUCLEOTIDE SEQUENCE</scope>
    <source>
        <strain evidence="1">PacBioINE</strain>
    </source>
</reference>
<accession>A0A8S0X3W8</accession>
<organism evidence="1">
    <name type="scientific">Acididesulfobacillus acetoxydans</name>
    <dbReference type="NCBI Taxonomy" id="1561005"/>
    <lineage>
        <taxon>Bacteria</taxon>
        <taxon>Bacillati</taxon>
        <taxon>Bacillota</taxon>
        <taxon>Clostridia</taxon>
        <taxon>Eubacteriales</taxon>
        <taxon>Peptococcaceae</taxon>
        <taxon>Acididesulfobacillus</taxon>
    </lineage>
</organism>
<dbReference type="InterPro" id="IPR037165">
    <property type="entry name" value="AldOxase/xan_DH_Mopterin-bd_sf"/>
</dbReference>
<dbReference type="SUPFAM" id="SSF56003">
    <property type="entry name" value="Molybdenum cofactor-binding domain"/>
    <property type="match status" value="1"/>
</dbReference>
<dbReference type="EMBL" id="CDGJ01000032">
    <property type="protein sequence ID" value="CEJ06544.1"/>
    <property type="molecule type" value="Genomic_DNA"/>
</dbReference>
<sequence>MQYKIPSREDIGRVRVAFEESCEPTGPFRAKSTGEVVINSSRRSAHAVYNAVGVRVTKRFSRMPLALARL</sequence>
<keyword evidence="3" id="KW-1185">Reference proteome</keyword>
<evidence type="ECO:0000313" key="2">
    <source>
        <dbReference type="EMBL" id="CEJ06544.1"/>
    </source>
</evidence>
<dbReference type="KEGG" id="aacx:DEACI_1063"/>
<dbReference type="Gene3D" id="3.30.365.10">
    <property type="entry name" value="Aldehyde oxidase/xanthine dehydrogenase, molybdopterin binding domain"/>
    <property type="match status" value="1"/>
</dbReference>
<dbReference type="EC" id="1.-.-.-" evidence="1"/>
<keyword evidence="1" id="KW-0560">Oxidoreductase</keyword>
<evidence type="ECO:0000313" key="3">
    <source>
        <dbReference type="Proteomes" id="UP001071230"/>
    </source>
</evidence>
<protein>
    <submittedName>
        <fullName evidence="1">Aldehyde oxidase/xanthine dehydrogenase, molybdopterin binding</fullName>
        <ecNumber evidence="1">1.-.-.-</ecNumber>
    </submittedName>
</protein>
<evidence type="ECO:0000313" key="1">
    <source>
        <dbReference type="EMBL" id="CAA7600410.1"/>
    </source>
</evidence>
<reference evidence="2" key="1">
    <citation type="submission" date="2014-11" db="EMBL/GenBank/DDBJ databases">
        <authorList>
            <person name="Hornung B.V."/>
        </authorList>
    </citation>
    <scope>NUCLEOTIDE SEQUENCE</scope>
    <source>
        <strain evidence="2">INE</strain>
    </source>
</reference>
<dbReference type="Proteomes" id="UP001071230">
    <property type="component" value="Unassembled WGS sequence"/>
</dbReference>
<proteinExistence type="predicted"/>
<gene>
    <name evidence="2" type="ORF">DEACI_0992</name>
    <name evidence="1" type="ORF">DEACI_1063</name>
</gene>
<dbReference type="AlphaFoldDB" id="A0A8S0X3W8"/>
<dbReference type="Proteomes" id="UP000836597">
    <property type="component" value="Chromosome"/>
</dbReference>